<evidence type="ECO:0000313" key="1">
    <source>
        <dbReference type="EMBL" id="SIQ28248.1"/>
    </source>
</evidence>
<gene>
    <name evidence="1" type="ORF">SAMN05421833_101389</name>
</gene>
<accession>A0A1N6RH74</accession>
<name>A0A1N6RH74_9ACTN</name>
<proteinExistence type="predicted"/>
<sequence>MGPGGTVRNKKIEIECDEEELAKYATRLRMG</sequence>
<reference evidence="2" key="1">
    <citation type="submission" date="2017-01" db="EMBL/GenBank/DDBJ databases">
        <authorList>
            <person name="Varghese N."/>
            <person name="Submissions S."/>
        </authorList>
    </citation>
    <scope>NUCLEOTIDE SEQUENCE [LARGE SCALE GENOMIC DNA]</scope>
    <source>
        <strain evidence="2">ATCC 12950</strain>
    </source>
</reference>
<dbReference type="EMBL" id="FTNI01000001">
    <property type="protein sequence ID" value="SIQ28248.1"/>
    <property type="molecule type" value="Genomic_DNA"/>
</dbReference>
<evidence type="ECO:0000313" key="2">
    <source>
        <dbReference type="Proteomes" id="UP000186096"/>
    </source>
</evidence>
<dbReference type="AlphaFoldDB" id="A0A1N6RH74"/>
<protein>
    <submittedName>
        <fullName evidence="1">Uncharacterized protein</fullName>
    </submittedName>
</protein>
<keyword evidence="2" id="KW-1185">Reference proteome</keyword>
<organism evidence="1 2">
    <name type="scientific">Microbispora rosea</name>
    <dbReference type="NCBI Taxonomy" id="58117"/>
    <lineage>
        <taxon>Bacteria</taxon>
        <taxon>Bacillati</taxon>
        <taxon>Actinomycetota</taxon>
        <taxon>Actinomycetes</taxon>
        <taxon>Streptosporangiales</taxon>
        <taxon>Streptosporangiaceae</taxon>
        <taxon>Microbispora</taxon>
    </lineage>
</organism>
<dbReference type="STRING" id="58117.SAMN05421833_101389"/>
<dbReference type="Proteomes" id="UP000186096">
    <property type="component" value="Unassembled WGS sequence"/>
</dbReference>